<gene>
    <name evidence="2" type="ORF">GCM10011416_20580</name>
</gene>
<dbReference type="InterPro" id="IPR036736">
    <property type="entry name" value="ACP-like_sf"/>
</dbReference>
<keyword evidence="3" id="KW-1185">Reference proteome</keyword>
<dbReference type="AlphaFoldDB" id="A0A917I1W4"/>
<accession>A0A917I1W4</accession>
<dbReference type="Gene3D" id="1.10.1200.10">
    <property type="entry name" value="ACP-like"/>
    <property type="match status" value="1"/>
</dbReference>
<feature type="domain" description="Carrier" evidence="1">
    <location>
        <begin position="1"/>
        <end position="74"/>
    </location>
</feature>
<protein>
    <recommendedName>
        <fullName evidence="1">Carrier domain-containing protein</fullName>
    </recommendedName>
</protein>
<evidence type="ECO:0000259" key="1">
    <source>
        <dbReference type="PROSITE" id="PS50075"/>
    </source>
</evidence>
<sequence>MKKQEFINELAEELELEIAVTLETEFSELDEWDSMGAMILIGFVSDTFDVTLNAEDIDKLTTFQSLIERIGEEKFS</sequence>
<dbReference type="Proteomes" id="UP000633278">
    <property type="component" value="Unassembled WGS sequence"/>
</dbReference>
<dbReference type="PROSITE" id="PS50075">
    <property type="entry name" value="CARRIER"/>
    <property type="match status" value="1"/>
</dbReference>
<evidence type="ECO:0000313" key="3">
    <source>
        <dbReference type="Proteomes" id="UP000633278"/>
    </source>
</evidence>
<proteinExistence type="predicted"/>
<dbReference type="Pfam" id="PF00550">
    <property type="entry name" value="PP-binding"/>
    <property type="match status" value="1"/>
</dbReference>
<dbReference type="EMBL" id="BMJW01000002">
    <property type="protein sequence ID" value="GGH01682.1"/>
    <property type="molecule type" value="Genomic_DNA"/>
</dbReference>
<reference evidence="2" key="1">
    <citation type="journal article" date="2014" name="Int. J. Syst. Evol. Microbiol.">
        <title>Complete genome sequence of Corynebacterium casei LMG S-19264T (=DSM 44701T), isolated from a smear-ripened cheese.</title>
        <authorList>
            <consortium name="US DOE Joint Genome Institute (JGI-PGF)"/>
            <person name="Walter F."/>
            <person name="Albersmeier A."/>
            <person name="Kalinowski J."/>
            <person name="Ruckert C."/>
        </authorList>
    </citation>
    <scope>NUCLEOTIDE SEQUENCE</scope>
    <source>
        <strain evidence="2">CGMCC 1.15763</strain>
    </source>
</reference>
<name>A0A917I1W4_9FLAO</name>
<dbReference type="InterPro" id="IPR009081">
    <property type="entry name" value="PP-bd_ACP"/>
</dbReference>
<dbReference type="RefSeq" id="WP_188599240.1">
    <property type="nucleotide sequence ID" value="NZ_BMJW01000002.1"/>
</dbReference>
<evidence type="ECO:0000313" key="2">
    <source>
        <dbReference type="EMBL" id="GGH01682.1"/>
    </source>
</evidence>
<reference evidence="2" key="2">
    <citation type="submission" date="2020-09" db="EMBL/GenBank/DDBJ databases">
        <authorList>
            <person name="Sun Q."/>
            <person name="Zhou Y."/>
        </authorList>
    </citation>
    <scope>NUCLEOTIDE SEQUENCE</scope>
    <source>
        <strain evidence="2">CGMCC 1.15763</strain>
    </source>
</reference>
<dbReference type="SUPFAM" id="SSF47336">
    <property type="entry name" value="ACP-like"/>
    <property type="match status" value="1"/>
</dbReference>
<organism evidence="2 3">
    <name type="scientific">Polaribacter pacificus</name>
    <dbReference type="NCBI Taxonomy" id="1775173"/>
    <lineage>
        <taxon>Bacteria</taxon>
        <taxon>Pseudomonadati</taxon>
        <taxon>Bacteroidota</taxon>
        <taxon>Flavobacteriia</taxon>
        <taxon>Flavobacteriales</taxon>
        <taxon>Flavobacteriaceae</taxon>
    </lineage>
</organism>
<comment type="caution">
    <text evidence="2">The sequence shown here is derived from an EMBL/GenBank/DDBJ whole genome shotgun (WGS) entry which is preliminary data.</text>
</comment>